<comment type="similarity">
    <text evidence="19">Belongs to the cation transport ATPase (P-type) (TC 3.A.3) family. Type IID subfamily.</text>
</comment>
<feature type="transmembrane region" description="Helical" evidence="24">
    <location>
        <begin position="998"/>
        <end position="1017"/>
    </location>
</feature>
<evidence type="ECO:0000256" key="13">
    <source>
        <dbReference type="ARBA" id="ARBA00022967"/>
    </source>
</evidence>
<dbReference type="FunFam" id="3.40.50.1000:FF:000047">
    <property type="entry name" value="Sodium P-type ATPase"/>
    <property type="match status" value="1"/>
</dbReference>
<feature type="transmembrane region" description="Helical" evidence="24">
    <location>
        <begin position="328"/>
        <end position="353"/>
    </location>
</feature>
<keyword evidence="5" id="KW-0633">Potassium transport</keyword>
<feature type="transmembrane region" description="Helical" evidence="24">
    <location>
        <begin position="965"/>
        <end position="986"/>
    </location>
</feature>
<dbReference type="InterPro" id="IPR004014">
    <property type="entry name" value="ATPase_P-typ_cation-transptr_N"/>
</dbReference>
<feature type="transmembrane region" description="Helical" evidence="24">
    <location>
        <begin position="914"/>
        <end position="936"/>
    </location>
</feature>
<organism evidence="26 27">
    <name type="scientific">Dendryphion nanum</name>
    <dbReference type="NCBI Taxonomy" id="256645"/>
    <lineage>
        <taxon>Eukaryota</taxon>
        <taxon>Fungi</taxon>
        <taxon>Dikarya</taxon>
        <taxon>Ascomycota</taxon>
        <taxon>Pezizomycotina</taxon>
        <taxon>Dothideomycetes</taxon>
        <taxon>Pleosporomycetidae</taxon>
        <taxon>Pleosporales</taxon>
        <taxon>Torulaceae</taxon>
        <taxon>Dendryphion</taxon>
    </lineage>
</organism>
<keyword evidence="16" id="KW-0406">Ion transport</keyword>
<dbReference type="Proteomes" id="UP000700596">
    <property type="component" value="Unassembled WGS sequence"/>
</dbReference>
<evidence type="ECO:0000256" key="8">
    <source>
        <dbReference type="ARBA" id="ARBA00022723"/>
    </source>
</evidence>
<evidence type="ECO:0000256" key="15">
    <source>
        <dbReference type="ARBA" id="ARBA00023053"/>
    </source>
</evidence>
<dbReference type="InterPro" id="IPR001757">
    <property type="entry name" value="P_typ_ATPase"/>
</dbReference>
<dbReference type="SUPFAM" id="SSF81660">
    <property type="entry name" value="Metal cation-transporting ATPase, ATP-binding domain N"/>
    <property type="match status" value="1"/>
</dbReference>
<keyword evidence="17 24" id="KW-0472">Membrane</keyword>
<dbReference type="FunFam" id="1.20.1110.10:FF:000015">
    <property type="entry name" value="Sodium ion P-type ATPase"/>
    <property type="match status" value="1"/>
</dbReference>
<evidence type="ECO:0000256" key="19">
    <source>
        <dbReference type="ARBA" id="ARBA00035017"/>
    </source>
</evidence>
<keyword evidence="14 24" id="KW-1133">Transmembrane helix</keyword>
<dbReference type="GO" id="GO:0006813">
    <property type="term" value="P:potassium ion transport"/>
    <property type="evidence" value="ECO:0007669"/>
    <property type="project" value="UniProtKB-KW"/>
</dbReference>
<dbReference type="GO" id="GO:0005886">
    <property type="term" value="C:plasma membrane"/>
    <property type="evidence" value="ECO:0007669"/>
    <property type="project" value="UniProtKB-SubCell"/>
</dbReference>
<dbReference type="NCBIfam" id="TIGR01523">
    <property type="entry name" value="ATPase-IID_K-Na"/>
    <property type="match status" value="1"/>
</dbReference>
<evidence type="ECO:0000259" key="25">
    <source>
        <dbReference type="SMART" id="SM00831"/>
    </source>
</evidence>
<keyword evidence="7 24" id="KW-0812">Transmembrane</keyword>
<evidence type="ECO:0000256" key="21">
    <source>
        <dbReference type="ARBA" id="ARBA00048599"/>
    </source>
</evidence>
<dbReference type="InterPro" id="IPR036412">
    <property type="entry name" value="HAD-like_sf"/>
</dbReference>
<keyword evidence="6" id="KW-0597">Phosphoprotein</keyword>
<feature type="transmembrane region" description="Helical" evidence="24">
    <location>
        <begin position="300"/>
        <end position="322"/>
    </location>
</feature>
<keyword evidence="15" id="KW-0915">Sodium</keyword>
<keyword evidence="27" id="KW-1185">Reference proteome</keyword>
<evidence type="ECO:0000256" key="17">
    <source>
        <dbReference type="ARBA" id="ARBA00023136"/>
    </source>
</evidence>
<dbReference type="GO" id="GO:0008554">
    <property type="term" value="F:P-type sodium transporter activity"/>
    <property type="evidence" value="ECO:0007669"/>
    <property type="project" value="UniProtKB-EC"/>
</dbReference>
<dbReference type="FunFam" id="2.70.150.10:FF:000160">
    <property type="entry name" value="Sarcoplasmic/endoplasmic reticulum calcium ATPase 1"/>
    <property type="match status" value="1"/>
</dbReference>
<evidence type="ECO:0000256" key="16">
    <source>
        <dbReference type="ARBA" id="ARBA00023065"/>
    </source>
</evidence>
<dbReference type="InterPro" id="IPR023299">
    <property type="entry name" value="ATPase_P-typ_cyto_dom_N"/>
</dbReference>
<comment type="catalytic activity">
    <reaction evidence="21">
        <text>K(+)(in) + ATP + H2O = K(+)(out) + ADP + phosphate + H(+)</text>
        <dbReference type="Rhea" id="RHEA:75815"/>
        <dbReference type="ChEBI" id="CHEBI:15377"/>
        <dbReference type="ChEBI" id="CHEBI:15378"/>
        <dbReference type="ChEBI" id="CHEBI:29103"/>
        <dbReference type="ChEBI" id="CHEBI:30616"/>
        <dbReference type="ChEBI" id="CHEBI:43474"/>
        <dbReference type="ChEBI" id="CHEBI:456216"/>
    </reaction>
</comment>
<dbReference type="GO" id="GO:0046872">
    <property type="term" value="F:metal ion binding"/>
    <property type="evidence" value="ECO:0007669"/>
    <property type="project" value="UniProtKB-KW"/>
</dbReference>
<comment type="subcellular location">
    <subcellularLocation>
        <location evidence="2">Cell membrane</location>
        <topology evidence="2">Multi-pass membrane protein</topology>
    </subcellularLocation>
</comment>
<comment type="caution">
    <text evidence="26">The sequence shown here is derived from an EMBL/GenBank/DDBJ whole genome shotgun (WGS) entry which is preliminary data.</text>
</comment>
<feature type="region of interest" description="Disordered" evidence="23">
    <location>
        <begin position="41"/>
        <end position="64"/>
    </location>
</feature>
<dbReference type="SUPFAM" id="SSF81665">
    <property type="entry name" value="Calcium ATPase, transmembrane domain M"/>
    <property type="match status" value="1"/>
</dbReference>
<dbReference type="Pfam" id="PF00689">
    <property type="entry name" value="Cation_ATPase_C"/>
    <property type="match status" value="1"/>
</dbReference>
<dbReference type="PROSITE" id="PS00154">
    <property type="entry name" value="ATPASE_E1_E2"/>
    <property type="match status" value="1"/>
</dbReference>
<evidence type="ECO:0000313" key="26">
    <source>
        <dbReference type="EMBL" id="KAH7119094.1"/>
    </source>
</evidence>
<evidence type="ECO:0000256" key="1">
    <source>
        <dbReference type="ARBA" id="ARBA00001946"/>
    </source>
</evidence>
<proteinExistence type="inferred from homology"/>
<dbReference type="InterPro" id="IPR008250">
    <property type="entry name" value="ATPase_P-typ_transduc_dom_A_sf"/>
</dbReference>
<dbReference type="Gene3D" id="3.40.1110.10">
    <property type="entry name" value="Calcium-transporting ATPase, cytoplasmic domain N"/>
    <property type="match status" value="1"/>
</dbReference>
<dbReference type="GO" id="GO:0016887">
    <property type="term" value="F:ATP hydrolysis activity"/>
    <property type="evidence" value="ECO:0007669"/>
    <property type="project" value="InterPro"/>
</dbReference>
<reference evidence="26" key="1">
    <citation type="journal article" date="2021" name="Nat. Commun.">
        <title>Genetic determinants of endophytism in the Arabidopsis root mycobiome.</title>
        <authorList>
            <person name="Mesny F."/>
            <person name="Miyauchi S."/>
            <person name="Thiergart T."/>
            <person name="Pickel B."/>
            <person name="Atanasova L."/>
            <person name="Karlsson M."/>
            <person name="Huettel B."/>
            <person name="Barry K.W."/>
            <person name="Haridas S."/>
            <person name="Chen C."/>
            <person name="Bauer D."/>
            <person name="Andreopoulos W."/>
            <person name="Pangilinan J."/>
            <person name="LaButti K."/>
            <person name="Riley R."/>
            <person name="Lipzen A."/>
            <person name="Clum A."/>
            <person name="Drula E."/>
            <person name="Henrissat B."/>
            <person name="Kohler A."/>
            <person name="Grigoriev I.V."/>
            <person name="Martin F.M."/>
            <person name="Hacquard S."/>
        </authorList>
    </citation>
    <scope>NUCLEOTIDE SEQUENCE</scope>
    <source>
        <strain evidence="26">MPI-CAGE-CH-0243</strain>
    </source>
</reference>
<feature type="region of interest" description="Disordered" evidence="23">
    <location>
        <begin position="1"/>
        <end position="22"/>
    </location>
</feature>
<dbReference type="SFLD" id="SFLDG00002">
    <property type="entry name" value="C1.7:_P-type_atpase_like"/>
    <property type="match status" value="1"/>
</dbReference>
<dbReference type="AlphaFoldDB" id="A0A9P9DH64"/>
<dbReference type="Gene3D" id="3.40.50.1000">
    <property type="entry name" value="HAD superfamily/HAD-like"/>
    <property type="match status" value="1"/>
</dbReference>
<sequence>MGKSNQPSLEGHVSGQANKPMSKPAHALTFQEVCEEVGCNPDEGLTEQEATSRHQEYGNNDLGNDKGVQPGKILLRQVANAMTLVLLMAMGVSFGIRSWIEGGVVTAIIFLNITVGFWQEFNAEKTMDSLRSLSSPTASAIRAGKNCTVATVQIVPGDMVEMKTGDTVPADVRLIEALNFETDEALLTGESLPVNKDADAVFDEDTGPGDRLNVAFSSSTVTKGRARGVVFATGMHTEIGSIAASLRQKGSRVREVKRKPDGTARPHRYAQAYGLTATDAIGHFLGVNVGTPLQKKLARLALLLFGIAVVCAIIVLAANRFVNDQEVIIYAVATGLSMIPASLIVVLTITMAAGTKRMVERNVIVRNLKSLEALGGVTDICSDKTGTLTQGKMVAKKAWIPAKGTYSVGTTNEPFNPTVGDLSFTPKPPKDIDFDRDEKSMPYEELLESNPHLLDYLKVASLANLANVHQADGGDWHARGDPTEIAIQVFASRFDWNRLKYTSGEKPQWKQLAEFPFDSTVKKMSVIFEDSETNKKFIFTKGAVERVIYSCTSLYTTDGESPVEMTDEIREDVLKNMESLAALGLRVLALASKDWEGTITKGQDIDRKGIEDDLIFRGLVGLYDPPRPESHKSVRQCQKAGIQVHMLTGDHPGTASAIAAEVGILPSNMSTLAKDVTDAMVMTASQFDKLSEDEIDALPLLPLVIARCAPNTKVRMIDALHRRKCFAAMTGDGVNDSPSLKRADVGIGMGTGSDVAKDASDIILTDDNFASILNAIEEGRRMFDNIQKFILHLLAQNIAQACTLLIGLVFKDSTRLSVFPLSPVEVMWIIMITSGLPDMGLGFEVAAPDVLHRPPQSLKRGVFTLEVMFDMVVYGLWIAALCLVSFVLVLNVWGDGDLGSNCNDAYSESCDTVFRARATCFACLTWFSLFLAWQMVDMRRSFFMMQPGSKKYFTQWFIDVWRNKFLFFSIMAGFVTIFPVLYIPVINTVVFKHRGISWEWGIVFVATVLFFIGIEAWKWAKRVYFRRKDSQNGVRRGSIDLEQRVFERYLSTAVSSDDEK</sequence>
<dbReference type="SUPFAM" id="SSF81653">
    <property type="entry name" value="Calcium ATPase, transduction domain A"/>
    <property type="match status" value="1"/>
</dbReference>
<dbReference type="FunFam" id="1.20.1110.10:FF:000020">
    <property type="entry name" value="Sodium ion P-type ATPase"/>
    <property type="match status" value="1"/>
</dbReference>
<dbReference type="InterPro" id="IPR006414">
    <property type="entry name" value="P-type_ATPase_IID"/>
</dbReference>
<name>A0A9P9DH64_9PLEO</name>
<evidence type="ECO:0000256" key="11">
    <source>
        <dbReference type="ARBA" id="ARBA00022842"/>
    </source>
</evidence>
<keyword evidence="8" id="KW-0479">Metal-binding</keyword>
<feature type="domain" description="Cation-transporting P-type ATPase N-terminal" evidence="25">
    <location>
        <begin position="24"/>
        <end position="98"/>
    </location>
</feature>
<dbReference type="EC" id="7.2.2.3" evidence="20"/>
<keyword evidence="18" id="KW-0739">Sodium transport</keyword>
<dbReference type="InterPro" id="IPR023214">
    <property type="entry name" value="HAD_sf"/>
</dbReference>
<feature type="transmembrane region" description="Helical" evidence="24">
    <location>
        <begin position="789"/>
        <end position="810"/>
    </location>
</feature>
<dbReference type="InterPro" id="IPR059000">
    <property type="entry name" value="ATPase_P-type_domA"/>
</dbReference>
<dbReference type="OrthoDB" id="3352408at2759"/>
<keyword evidence="4" id="KW-1003">Cell membrane</keyword>
<dbReference type="InterPro" id="IPR044492">
    <property type="entry name" value="P_typ_ATPase_HD_dom"/>
</dbReference>
<evidence type="ECO:0000256" key="2">
    <source>
        <dbReference type="ARBA" id="ARBA00004651"/>
    </source>
</evidence>
<dbReference type="SFLD" id="SFLDF00027">
    <property type="entry name" value="p-type_atpase"/>
    <property type="match status" value="1"/>
</dbReference>
<evidence type="ECO:0000256" key="22">
    <source>
        <dbReference type="ARBA" id="ARBA00049499"/>
    </source>
</evidence>
<evidence type="ECO:0000256" key="5">
    <source>
        <dbReference type="ARBA" id="ARBA00022538"/>
    </source>
</evidence>
<dbReference type="PRINTS" id="PR00119">
    <property type="entry name" value="CATATPASE"/>
</dbReference>
<accession>A0A9P9DH64</accession>
<dbReference type="Gene3D" id="1.20.1110.10">
    <property type="entry name" value="Calcium-transporting ATPase, transmembrane domain"/>
    <property type="match status" value="2"/>
</dbReference>
<dbReference type="NCBIfam" id="TIGR01494">
    <property type="entry name" value="ATPase_P-type"/>
    <property type="match status" value="2"/>
</dbReference>
<keyword evidence="13" id="KW-1278">Translocase</keyword>
<evidence type="ECO:0000256" key="4">
    <source>
        <dbReference type="ARBA" id="ARBA00022475"/>
    </source>
</evidence>
<dbReference type="CDD" id="cd02086">
    <property type="entry name" value="P-type_ATPase_Na_ENA"/>
    <property type="match status" value="1"/>
</dbReference>
<keyword evidence="3" id="KW-0813">Transport</keyword>
<evidence type="ECO:0000256" key="9">
    <source>
        <dbReference type="ARBA" id="ARBA00022741"/>
    </source>
</evidence>
<evidence type="ECO:0000256" key="24">
    <source>
        <dbReference type="SAM" id="Phobius"/>
    </source>
</evidence>
<dbReference type="InterPro" id="IPR018303">
    <property type="entry name" value="ATPase_P-typ_P_site"/>
</dbReference>
<evidence type="ECO:0000256" key="7">
    <source>
        <dbReference type="ARBA" id="ARBA00022692"/>
    </source>
</evidence>
<dbReference type="InterPro" id="IPR006068">
    <property type="entry name" value="ATPase_P-typ_cation-transptr_C"/>
</dbReference>
<gene>
    <name evidence="26" type="ORF">B0J11DRAFT_536024</name>
</gene>
<evidence type="ECO:0000256" key="20">
    <source>
        <dbReference type="ARBA" id="ARBA00035029"/>
    </source>
</evidence>
<evidence type="ECO:0000313" key="27">
    <source>
        <dbReference type="Proteomes" id="UP000700596"/>
    </source>
</evidence>
<dbReference type="SMART" id="SM00831">
    <property type="entry name" value="Cation_ATPase_N"/>
    <property type="match status" value="1"/>
</dbReference>
<evidence type="ECO:0000256" key="18">
    <source>
        <dbReference type="ARBA" id="ARBA00023201"/>
    </source>
</evidence>
<evidence type="ECO:0000256" key="3">
    <source>
        <dbReference type="ARBA" id="ARBA00022448"/>
    </source>
</evidence>
<evidence type="ECO:0000256" key="10">
    <source>
        <dbReference type="ARBA" id="ARBA00022840"/>
    </source>
</evidence>
<feature type="transmembrane region" description="Helical" evidence="24">
    <location>
        <begin position="102"/>
        <end position="121"/>
    </location>
</feature>
<dbReference type="EMBL" id="JAGMWT010000012">
    <property type="protein sequence ID" value="KAH7119094.1"/>
    <property type="molecule type" value="Genomic_DNA"/>
</dbReference>
<evidence type="ECO:0000256" key="6">
    <source>
        <dbReference type="ARBA" id="ARBA00022553"/>
    </source>
</evidence>
<evidence type="ECO:0000256" key="12">
    <source>
        <dbReference type="ARBA" id="ARBA00022958"/>
    </source>
</evidence>
<dbReference type="PANTHER" id="PTHR42861">
    <property type="entry name" value="CALCIUM-TRANSPORTING ATPASE"/>
    <property type="match status" value="1"/>
</dbReference>
<evidence type="ECO:0000256" key="23">
    <source>
        <dbReference type="SAM" id="MobiDB-lite"/>
    </source>
</evidence>
<feature type="transmembrane region" description="Helical" evidence="24">
    <location>
        <begin position="872"/>
        <end position="894"/>
    </location>
</feature>
<feature type="transmembrane region" description="Helical" evidence="24">
    <location>
        <begin position="826"/>
        <end position="851"/>
    </location>
</feature>
<comment type="catalytic activity">
    <reaction evidence="22">
        <text>Na(+)(in) + ATP + H2O = Na(+)(out) + ADP + phosphate + H(+)</text>
        <dbReference type="Rhea" id="RHEA:14633"/>
        <dbReference type="ChEBI" id="CHEBI:15377"/>
        <dbReference type="ChEBI" id="CHEBI:15378"/>
        <dbReference type="ChEBI" id="CHEBI:29101"/>
        <dbReference type="ChEBI" id="CHEBI:30616"/>
        <dbReference type="ChEBI" id="CHEBI:43474"/>
        <dbReference type="ChEBI" id="CHEBI:456216"/>
        <dbReference type="EC" id="7.2.2.3"/>
    </reaction>
    <physiologicalReaction direction="left-to-right" evidence="22">
        <dbReference type="Rhea" id="RHEA:14634"/>
    </physiologicalReaction>
</comment>
<dbReference type="Pfam" id="PF00690">
    <property type="entry name" value="Cation_ATPase_N"/>
    <property type="match status" value="1"/>
</dbReference>
<dbReference type="GO" id="GO:0005524">
    <property type="term" value="F:ATP binding"/>
    <property type="evidence" value="ECO:0007669"/>
    <property type="project" value="UniProtKB-KW"/>
</dbReference>
<dbReference type="InterPro" id="IPR023298">
    <property type="entry name" value="ATPase_P-typ_TM_dom_sf"/>
</dbReference>
<keyword evidence="12" id="KW-0630">Potassium</keyword>
<comment type="cofactor">
    <cofactor evidence="1">
        <name>Mg(2+)</name>
        <dbReference type="ChEBI" id="CHEBI:18420"/>
    </cofactor>
</comment>
<dbReference type="FunFam" id="3.40.1110.10:FF:000039">
    <property type="entry name" value="Sodium P-type ATPase"/>
    <property type="match status" value="1"/>
</dbReference>
<dbReference type="Pfam" id="PF00122">
    <property type="entry name" value="E1-E2_ATPase"/>
    <property type="match status" value="1"/>
</dbReference>
<dbReference type="SUPFAM" id="SSF56784">
    <property type="entry name" value="HAD-like"/>
    <property type="match status" value="1"/>
</dbReference>
<protein>
    <recommendedName>
        <fullName evidence="20">P-type Na(+) transporter</fullName>
        <ecNumber evidence="20">7.2.2.3</ecNumber>
    </recommendedName>
</protein>
<dbReference type="SFLD" id="SFLDS00003">
    <property type="entry name" value="Haloacid_Dehalogenase"/>
    <property type="match status" value="1"/>
</dbReference>
<feature type="transmembrane region" description="Helical" evidence="24">
    <location>
        <begin position="78"/>
        <end position="96"/>
    </location>
</feature>
<keyword evidence="11" id="KW-0460">Magnesium</keyword>
<dbReference type="Pfam" id="PF13246">
    <property type="entry name" value="Cation_ATPase"/>
    <property type="match status" value="1"/>
</dbReference>
<keyword evidence="10" id="KW-0067">ATP-binding</keyword>
<dbReference type="Gene3D" id="2.70.150.10">
    <property type="entry name" value="Calcium-transporting ATPase, cytoplasmic transduction domain A"/>
    <property type="match status" value="1"/>
</dbReference>
<keyword evidence="9" id="KW-0547">Nucleotide-binding</keyword>
<evidence type="ECO:0000256" key="14">
    <source>
        <dbReference type="ARBA" id="ARBA00022989"/>
    </source>
</evidence>